<sequence length="97" mass="10746">MPTPQGSVPMHEFCRIRRQQLLVSLFHQSHEQEVKFSISNSAIALHAEVAPSKAATSIAFSLYSSRDSEMLMVVCSSHVAELQKSSFHVSSSDMPQL</sequence>
<proteinExistence type="predicted"/>
<evidence type="ECO:0000313" key="1">
    <source>
        <dbReference type="EMBL" id="KAK7302302.1"/>
    </source>
</evidence>
<dbReference type="EMBL" id="JAYKXN010000003">
    <property type="protein sequence ID" value="KAK7302302.1"/>
    <property type="molecule type" value="Genomic_DNA"/>
</dbReference>
<organism evidence="1 2">
    <name type="scientific">Clitoria ternatea</name>
    <name type="common">Butterfly pea</name>
    <dbReference type="NCBI Taxonomy" id="43366"/>
    <lineage>
        <taxon>Eukaryota</taxon>
        <taxon>Viridiplantae</taxon>
        <taxon>Streptophyta</taxon>
        <taxon>Embryophyta</taxon>
        <taxon>Tracheophyta</taxon>
        <taxon>Spermatophyta</taxon>
        <taxon>Magnoliopsida</taxon>
        <taxon>eudicotyledons</taxon>
        <taxon>Gunneridae</taxon>
        <taxon>Pentapetalae</taxon>
        <taxon>rosids</taxon>
        <taxon>fabids</taxon>
        <taxon>Fabales</taxon>
        <taxon>Fabaceae</taxon>
        <taxon>Papilionoideae</taxon>
        <taxon>50 kb inversion clade</taxon>
        <taxon>NPAAA clade</taxon>
        <taxon>indigoferoid/millettioid clade</taxon>
        <taxon>Phaseoleae</taxon>
        <taxon>Clitoria</taxon>
    </lineage>
</organism>
<keyword evidence="2" id="KW-1185">Reference proteome</keyword>
<name>A0AAN9JR38_CLITE</name>
<reference evidence="1 2" key="1">
    <citation type="submission" date="2024-01" db="EMBL/GenBank/DDBJ databases">
        <title>The genomes of 5 underutilized Papilionoideae crops provide insights into root nodulation and disease resistance.</title>
        <authorList>
            <person name="Yuan L."/>
        </authorList>
    </citation>
    <scope>NUCLEOTIDE SEQUENCE [LARGE SCALE GENOMIC DNA]</scope>
    <source>
        <strain evidence="1">LY-2023</strain>
        <tissue evidence="1">Leaf</tissue>
    </source>
</reference>
<accession>A0AAN9JR38</accession>
<dbReference type="Proteomes" id="UP001359559">
    <property type="component" value="Unassembled WGS sequence"/>
</dbReference>
<evidence type="ECO:0000313" key="2">
    <source>
        <dbReference type="Proteomes" id="UP001359559"/>
    </source>
</evidence>
<protein>
    <submittedName>
        <fullName evidence="1">Uncharacterized protein</fullName>
    </submittedName>
</protein>
<gene>
    <name evidence="1" type="ORF">RJT34_13188</name>
</gene>
<dbReference type="AlphaFoldDB" id="A0AAN9JR38"/>
<comment type="caution">
    <text evidence="1">The sequence shown here is derived from an EMBL/GenBank/DDBJ whole genome shotgun (WGS) entry which is preliminary data.</text>
</comment>